<accession>A0A845HIV4</accession>
<protein>
    <submittedName>
        <fullName evidence="2">Uncharacterized protein</fullName>
    </submittedName>
</protein>
<dbReference type="AlphaFoldDB" id="A0A845HIV4"/>
<evidence type="ECO:0000256" key="1">
    <source>
        <dbReference type="SAM" id="SignalP"/>
    </source>
</evidence>
<evidence type="ECO:0000313" key="3">
    <source>
        <dbReference type="Proteomes" id="UP000484875"/>
    </source>
</evidence>
<feature type="signal peptide" evidence="1">
    <location>
        <begin position="1"/>
        <end position="19"/>
    </location>
</feature>
<keyword evidence="3" id="KW-1185">Reference proteome</keyword>
<name>A0A845HIV4_9BURK</name>
<evidence type="ECO:0000313" key="2">
    <source>
        <dbReference type="EMBL" id="MYN18720.1"/>
    </source>
</evidence>
<keyword evidence="1" id="KW-0732">Signal</keyword>
<organism evidence="2 3">
    <name type="scientific">Duganella vulcania</name>
    <dbReference type="NCBI Taxonomy" id="2692166"/>
    <lineage>
        <taxon>Bacteria</taxon>
        <taxon>Pseudomonadati</taxon>
        <taxon>Pseudomonadota</taxon>
        <taxon>Betaproteobacteria</taxon>
        <taxon>Burkholderiales</taxon>
        <taxon>Oxalobacteraceae</taxon>
        <taxon>Telluria group</taxon>
        <taxon>Duganella</taxon>
    </lineage>
</organism>
<comment type="caution">
    <text evidence="2">The sequence shown here is derived from an EMBL/GenBank/DDBJ whole genome shotgun (WGS) entry which is preliminary data.</text>
</comment>
<dbReference type="EMBL" id="WWCV01000034">
    <property type="protein sequence ID" value="MYN18720.1"/>
    <property type="molecule type" value="Genomic_DNA"/>
</dbReference>
<dbReference type="RefSeq" id="WP_161091248.1">
    <property type="nucleotide sequence ID" value="NZ_WWCV01000034.1"/>
</dbReference>
<dbReference type="Proteomes" id="UP000484875">
    <property type="component" value="Unassembled WGS sequence"/>
</dbReference>
<sequence>MLFRMTAILLCLFCATAQAGSLSLDRPFFELVERNITEPIALSDIDVAVPTTQAQCAVEYRRGLFGKPVSSSNEKLLQSWLCISFEAAAADPAQQLAFHPIFLDASPAEAASVSATVAHLGDRAGTRRYVALVEWRIDNMLAATSPCGFGCSSHMNVPMEIALFDRQSGKTVWHALLLNQSRYSNTKYDEAEAASLGPGAITAALTQMMVAEKTRNEAQAIGATQVAALLTDTPATLDPAVNLILINDDRQGPRNENYLYYRPSTFIVKRLDDQSGAKSAYYFPSYHGFVALKLAPGEYEVSLDKVKRNVTIAAGTPPLYLAQSHSLSLFTHGAVINEVNAAGLLAMFKDGVNWTVPEATEGSWQGKKRALRWMPQ</sequence>
<gene>
    <name evidence="2" type="ORF">GTP81_18380</name>
</gene>
<feature type="chain" id="PRO_5032308362" evidence="1">
    <location>
        <begin position="20"/>
        <end position="376"/>
    </location>
</feature>
<reference evidence="2 3" key="1">
    <citation type="submission" date="2019-12" db="EMBL/GenBank/DDBJ databases">
        <title>Novel species isolated from a subtropical stream in China.</title>
        <authorList>
            <person name="Lu H."/>
        </authorList>
    </citation>
    <scope>NUCLEOTIDE SEQUENCE [LARGE SCALE GENOMIC DNA]</scope>
    <source>
        <strain evidence="2 3">FT107W</strain>
    </source>
</reference>
<proteinExistence type="predicted"/>